<comment type="subunit">
    <text evidence="6">The complex is composed of six subunits: RnfA, RnfB, RnfC, RnfD, RnfE and RnfG.</text>
</comment>
<reference evidence="9" key="2">
    <citation type="submission" date="2020-10" db="EMBL/GenBank/DDBJ databases">
        <title>Comparative genomics of the Acetobacterium genus.</title>
        <authorList>
            <person name="Marshall C."/>
            <person name="May H."/>
            <person name="Norman S."/>
        </authorList>
    </citation>
    <scope>NUCLEOTIDE SEQUENCE</scope>
    <source>
        <strain evidence="9">DER-2019</strain>
    </source>
</reference>
<accession>A0A923HSX4</accession>
<evidence type="ECO:0000256" key="5">
    <source>
        <dbReference type="ARBA" id="ARBA00022982"/>
    </source>
</evidence>
<evidence type="ECO:0000256" key="1">
    <source>
        <dbReference type="ARBA" id="ARBA00022448"/>
    </source>
</evidence>
<reference evidence="9" key="1">
    <citation type="submission" date="2019-10" db="EMBL/GenBank/DDBJ databases">
        <authorList>
            <person name="Ross D.E."/>
            <person name="Gulliver D."/>
        </authorList>
    </citation>
    <scope>NUCLEOTIDE SEQUENCE</scope>
    <source>
        <strain evidence="9">DER-2019</strain>
    </source>
</reference>
<keyword evidence="5 6" id="KW-0249">Electron transport</keyword>
<evidence type="ECO:0000256" key="7">
    <source>
        <dbReference type="SAM" id="Phobius"/>
    </source>
</evidence>
<evidence type="ECO:0000313" key="9">
    <source>
        <dbReference type="EMBL" id="MBC3888074.1"/>
    </source>
</evidence>
<dbReference type="GO" id="GO:0009055">
    <property type="term" value="F:electron transfer activity"/>
    <property type="evidence" value="ECO:0007669"/>
    <property type="project" value="InterPro"/>
</dbReference>
<keyword evidence="6" id="KW-1278">Translocase</keyword>
<evidence type="ECO:0000313" key="10">
    <source>
        <dbReference type="Proteomes" id="UP000616595"/>
    </source>
</evidence>
<proteinExistence type="inferred from homology"/>
<comment type="similarity">
    <text evidence="6">Belongs to the RnfG family.</text>
</comment>
<comment type="caution">
    <text evidence="9">The sequence shown here is derived from an EMBL/GenBank/DDBJ whole genome shotgun (WGS) entry which is preliminary data.</text>
</comment>
<dbReference type="Pfam" id="PF04205">
    <property type="entry name" value="FMN_bind"/>
    <property type="match status" value="1"/>
</dbReference>
<evidence type="ECO:0000256" key="6">
    <source>
        <dbReference type="HAMAP-Rule" id="MF_00479"/>
    </source>
</evidence>
<dbReference type="GO" id="GO:0005886">
    <property type="term" value="C:plasma membrane"/>
    <property type="evidence" value="ECO:0007669"/>
    <property type="project" value="UniProtKB-SubCell"/>
</dbReference>
<dbReference type="Proteomes" id="UP000616595">
    <property type="component" value="Unassembled WGS sequence"/>
</dbReference>
<dbReference type="RefSeq" id="WP_148566289.1">
    <property type="nucleotide sequence ID" value="NZ_RXYA01000003.1"/>
</dbReference>
<dbReference type="InterPro" id="IPR007329">
    <property type="entry name" value="FMN-bd"/>
</dbReference>
<feature type="domain" description="FMN-binding" evidence="8">
    <location>
        <begin position="92"/>
        <end position="180"/>
    </location>
</feature>
<feature type="modified residue" description="FMN phosphoryl threonine" evidence="6">
    <location>
        <position position="163"/>
    </location>
</feature>
<comment type="function">
    <text evidence="6">Part of a membrane-bound complex that couples electron transfer with translocation of ions across the membrane.</text>
</comment>
<dbReference type="GO" id="GO:0010181">
    <property type="term" value="F:FMN binding"/>
    <property type="evidence" value="ECO:0007669"/>
    <property type="project" value="InterPro"/>
</dbReference>
<keyword evidence="10" id="KW-1185">Reference proteome</keyword>
<organism evidence="9 10">
    <name type="scientific">Acetobacterium paludosum</name>
    <dbReference type="NCBI Taxonomy" id="52693"/>
    <lineage>
        <taxon>Bacteria</taxon>
        <taxon>Bacillati</taxon>
        <taxon>Bacillota</taxon>
        <taxon>Clostridia</taxon>
        <taxon>Eubacteriales</taxon>
        <taxon>Eubacteriaceae</taxon>
        <taxon>Acetobacterium</taxon>
    </lineage>
</organism>
<dbReference type="AlphaFoldDB" id="A0A923HSX4"/>
<protein>
    <recommendedName>
        <fullName evidence="6">Ion-translocating oxidoreductase complex subunit G</fullName>
        <ecNumber evidence="6">7.-.-.-</ecNumber>
    </recommendedName>
    <alternativeName>
        <fullName evidence="6">Rnf electron transport complex subunit G</fullName>
    </alternativeName>
</protein>
<dbReference type="InterPro" id="IPR010209">
    <property type="entry name" value="Ion_transpt_RnfG/RsxG"/>
</dbReference>
<keyword evidence="6" id="KW-1003">Cell membrane</keyword>
<keyword evidence="6 7" id="KW-1133">Transmembrane helix</keyword>
<dbReference type="HAMAP" id="MF_00479">
    <property type="entry name" value="RsxG_RnfG"/>
    <property type="match status" value="1"/>
</dbReference>
<gene>
    <name evidence="6" type="primary">rnfG</name>
    <name evidence="9" type="ORF">GH810_07105</name>
</gene>
<keyword evidence="1 6" id="KW-0813">Transport</keyword>
<keyword evidence="6 7" id="KW-0472">Membrane</keyword>
<dbReference type="GO" id="GO:0022900">
    <property type="term" value="P:electron transport chain"/>
    <property type="evidence" value="ECO:0007669"/>
    <property type="project" value="UniProtKB-UniRule"/>
</dbReference>
<comment type="cofactor">
    <cofactor evidence="6">
        <name>FMN</name>
        <dbReference type="ChEBI" id="CHEBI:58210"/>
    </cofactor>
</comment>
<evidence type="ECO:0000256" key="3">
    <source>
        <dbReference type="ARBA" id="ARBA00022630"/>
    </source>
</evidence>
<comment type="subcellular location">
    <subcellularLocation>
        <location evidence="6">Cell membrane</location>
        <topology evidence="6">Single-pass membrane protein</topology>
    </subcellularLocation>
</comment>
<name>A0A923HSX4_9FIRM</name>
<dbReference type="EMBL" id="WJBD01000006">
    <property type="protein sequence ID" value="MBC3888074.1"/>
    <property type="molecule type" value="Genomic_DNA"/>
</dbReference>
<evidence type="ECO:0000256" key="2">
    <source>
        <dbReference type="ARBA" id="ARBA00022553"/>
    </source>
</evidence>
<dbReference type="PIRSF" id="PIRSF006091">
    <property type="entry name" value="E_trnsport_RnfG"/>
    <property type="match status" value="1"/>
</dbReference>
<keyword evidence="6 7" id="KW-0812">Transmembrane</keyword>
<keyword evidence="2 6" id="KW-0597">Phosphoprotein</keyword>
<dbReference type="EC" id="7.-.-.-" evidence="6"/>
<keyword evidence="3 6" id="KW-0285">Flavoprotein</keyword>
<dbReference type="PANTHER" id="PTHR36118">
    <property type="entry name" value="ION-TRANSLOCATING OXIDOREDUCTASE COMPLEX SUBUNIT G"/>
    <property type="match status" value="1"/>
</dbReference>
<dbReference type="SMART" id="SM00900">
    <property type="entry name" value="FMN_bind"/>
    <property type="match status" value="1"/>
</dbReference>
<dbReference type="OrthoDB" id="9794010at2"/>
<keyword evidence="4 6" id="KW-0288">FMN</keyword>
<evidence type="ECO:0000259" key="8">
    <source>
        <dbReference type="SMART" id="SM00900"/>
    </source>
</evidence>
<evidence type="ECO:0000256" key="4">
    <source>
        <dbReference type="ARBA" id="ARBA00022643"/>
    </source>
</evidence>
<sequence>MSTEHTTKEYSIFQIAINLMIACFVAGLIIGVTNFVTSPIAIKNAADKEMKTMQALVPDADTFTPIEGKTDWYAATKGGEKIAYVVPGETKGYGGAITMLVAVKTTGEVINFSILKANETPGLGDNAGKEPFKSQFAGKTSENLVVTKDPSNKENIQAMTGATISSKAVTKGVKEAVDEVVAFAGGNK</sequence>
<dbReference type="PANTHER" id="PTHR36118:SF1">
    <property type="entry name" value="ION-TRANSLOCATING OXIDOREDUCTASE COMPLEX SUBUNIT G"/>
    <property type="match status" value="1"/>
</dbReference>
<feature type="transmembrane region" description="Helical" evidence="7">
    <location>
        <begin position="12"/>
        <end position="36"/>
    </location>
</feature>